<dbReference type="InterPro" id="IPR003772">
    <property type="entry name" value="YceD"/>
</dbReference>
<evidence type="ECO:0000313" key="2">
    <source>
        <dbReference type="Proteomes" id="UP000012040"/>
    </source>
</evidence>
<dbReference type="eggNOG" id="COG1399">
    <property type="taxonomic scope" value="Bacteria"/>
</dbReference>
<dbReference type="STRING" id="1184267.A11Q_1318"/>
<dbReference type="EMBL" id="CP003537">
    <property type="protein sequence ID" value="AGH95534.1"/>
    <property type="molecule type" value="Genomic_DNA"/>
</dbReference>
<accession>M4VQV7</accession>
<dbReference type="PATRIC" id="fig|1184267.3.peg.1336"/>
<evidence type="ECO:0008006" key="3">
    <source>
        <dbReference type="Google" id="ProtNLM"/>
    </source>
</evidence>
<keyword evidence="2" id="KW-1185">Reference proteome</keyword>
<dbReference type="KEGG" id="bex:A11Q_1318"/>
<protein>
    <recommendedName>
        <fullName evidence="3">DUF177 domain-containing protein</fullName>
    </recommendedName>
</protein>
<gene>
    <name evidence="1" type="ORF">A11Q_1318</name>
</gene>
<reference evidence="1 2" key="1">
    <citation type="journal article" date="2013" name="ISME J.">
        <title>By their genes ye shall know them: genomic signatures of predatory bacteria.</title>
        <authorList>
            <person name="Pasternak Z."/>
            <person name="Pietrokovski S."/>
            <person name="Rotem O."/>
            <person name="Gophna U."/>
            <person name="Lurie-Weinberger M.N."/>
            <person name="Jurkevitch E."/>
        </authorList>
    </citation>
    <scope>NUCLEOTIDE SEQUENCE [LARGE SCALE GENOMIC DNA]</scope>
    <source>
        <strain evidence="1 2">JSS</strain>
    </source>
</reference>
<dbReference type="Pfam" id="PF02620">
    <property type="entry name" value="YceD"/>
    <property type="match status" value="1"/>
</dbReference>
<name>M4VQV7_9BACT</name>
<dbReference type="Proteomes" id="UP000012040">
    <property type="component" value="Chromosome"/>
</dbReference>
<organism evidence="1 2">
    <name type="scientific">Pseudobdellovibrio exovorus JSS</name>
    <dbReference type="NCBI Taxonomy" id="1184267"/>
    <lineage>
        <taxon>Bacteria</taxon>
        <taxon>Pseudomonadati</taxon>
        <taxon>Bdellovibrionota</taxon>
        <taxon>Bdellovibrionia</taxon>
        <taxon>Bdellovibrionales</taxon>
        <taxon>Pseudobdellovibrionaceae</taxon>
        <taxon>Pseudobdellovibrio</taxon>
    </lineage>
</organism>
<dbReference type="RefSeq" id="WP_015470024.1">
    <property type="nucleotide sequence ID" value="NC_020813.1"/>
</dbReference>
<proteinExistence type="predicted"/>
<sequence length="177" mass="20163">MKIKLNEIPEDGRQYSLNRETAELNGTLEDLISQNDYKISLDIRPLNSRDFTVNGQVSTKTHEQCSRCGQDFNFGVEKTIREILIPTQEQGRTGKYAKSASHHVTDADEEVSVTEYSKQQFDLGEFLHEAIALEVPFNPFCDDCLQPENNKAFIYDEKMGEEQKPNPFSALKGIKID</sequence>
<dbReference type="OrthoDB" id="5291968at2"/>
<dbReference type="AlphaFoldDB" id="M4VQV7"/>
<evidence type="ECO:0000313" key="1">
    <source>
        <dbReference type="EMBL" id="AGH95534.1"/>
    </source>
</evidence>
<dbReference type="HOGENOM" id="CLU_1270246_0_0_7"/>